<feature type="domain" description="Aconitase A/isopropylmalate dehydratase small subunit swivel" evidence="1">
    <location>
        <begin position="125"/>
        <end position="193"/>
    </location>
</feature>
<dbReference type="InterPro" id="IPR015928">
    <property type="entry name" value="Aconitase/3IPM_dehydase_swvl"/>
</dbReference>
<dbReference type="GO" id="GO:0006099">
    <property type="term" value="P:tricarboxylic acid cycle"/>
    <property type="evidence" value="ECO:0007669"/>
    <property type="project" value="TreeGrafter"/>
</dbReference>
<dbReference type="InterPro" id="IPR000573">
    <property type="entry name" value="AconitaseA/IPMdHydase_ssu_swvl"/>
</dbReference>
<evidence type="ECO:0000259" key="1">
    <source>
        <dbReference type="Pfam" id="PF00694"/>
    </source>
</evidence>
<feature type="non-terminal residue" evidence="2">
    <location>
        <position position="1"/>
    </location>
</feature>
<dbReference type="InterPro" id="IPR050926">
    <property type="entry name" value="Aconitase/IPM_isomerase"/>
</dbReference>
<dbReference type="Pfam" id="PF00694">
    <property type="entry name" value="Aconitase_C"/>
    <property type="match status" value="1"/>
</dbReference>
<protein>
    <submittedName>
        <fullName evidence="2">Aconitate hydratase</fullName>
        <ecNumber evidence="2">4.2.1.3</ecNumber>
    </submittedName>
</protein>
<evidence type="ECO:0000313" key="2">
    <source>
        <dbReference type="EMBL" id="VAX34764.1"/>
    </source>
</evidence>
<dbReference type="GO" id="GO:0005829">
    <property type="term" value="C:cytosol"/>
    <property type="evidence" value="ECO:0007669"/>
    <property type="project" value="TreeGrafter"/>
</dbReference>
<accession>A0A3B1DFG8</accession>
<dbReference type="GO" id="GO:0051539">
    <property type="term" value="F:4 iron, 4 sulfur cluster binding"/>
    <property type="evidence" value="ECO:0007669"/>
    <property type="project" value="TreeGrafter"/>
</dbReference>
<name>A0A3B1DFG8_9ZZZZ</name>
<dbReference type="EC" id="4.2.1.3" evidence="2"/>
<dbReference type="PANTHER" id="PTHR43160">
    <property type="entry name" value="ACONITATE HYDRATASE B"/>
    <property type="match status" value="1"/>
</dbReference>
<dbReference type="Gene3D" id="3.20.19.10">
    <property type="entry name" value="Aconitase, domain 4"/>
    <property type="match status" value="1"/>
</dbReference>
<sequence length="260" mass="27942">NKDASVFLANPLACAVMALKGKIVDPAETGLVVDEFNEPEAALVNDNMLLAPLDDGSAVEIIKGPNIKDVPLKGPVKDEIRAEVLIKLGDNVTTDDIMPAGSRILPFRSNIPAISEYVFYNIDSTFAERAKKAKEHGGGIIMGGENYGQGSSREHAAIAPMYLGIQAVIARSFARIHRANLINFGILPLIFTNPGDMDKTDAGDVLSITGVGSSLITNQEYRVNNLTKGLDFTVFTDLSERDRVLLLSGGLLSFVKKQLS</sequence>
<organism evidence="2">
    <name type="scientific">hydrothermal vent metagenome</name>
    <dbReference type="NCBI Taxonomy" id="652676"/>
    <lineage>
        <taxon>unclassified sequences</taxon>
        <taxon>metagenomes</taxon>
        <taxon>ecological metagenomes</taxon>
    </lineage>
</organism>
<dbReference type="GO" id="GO:0003994">
    <property type="term" value="F:aconitate hydratase activity"/>
    <property type="evidence" value="ECO:0007669"/>
    <property type="project" value="UniProtKB-EC"/>
</dbReference>
<dbReference type="AlphaFoldDB" id="A0A3B1DFG8"/>
<keyword evidence="2" id="KW-0456">Lyase</keyword>
<gene>
    <name evidence="2" type="ORF">MNBD_NITROSPIRAE03-598</name>
</gene>
<dbReference type="PANTHER" id="PTHR43160:SF3">
    <property type="entry name" value="ACONITATE HYDRATASE, MITOCHONDRIAL"/>
    <property type="match status" value="1"/>
</dbReference>
<dbReference type="EMBL" id="UOGI01000387">
    <property type="protein sequence ID" value="VAX34764.1"/>
    <property type="molecule type" value="Genomic_DNA"/>
</dbReference>
<proteinExistence type="predicted"/>
<reference evidence="2" key="1">
    <citation type="submission" date="2018-06" db="EMBL/GenBank/DDBJ databases">
        <authorList>
            <person name="Zhirakovskaya E."/>
        </authorList>
    </citation>
    <scope>NUCLEOTIDE SEQUENCE</scope>
</reference>
<dbReference type="SUPFAM" id="SSF52016">
    <property type="entry name" value="LeuD/IlvD-like"/>
    <property type="match status" value="1"/>
</dbReference>